<dbReference type="Gene3D" id="1.20.1070.10">
    <property type="entry name" value="Rhodopsin 7-helix transmembrane proteins"/>
    <property type="match status" value="1"/>
</dbReference>
<dbReference type="Proteomes" id="UP000290572">
    <property type="component" value="Unassembled WGS sequence"/>
</dbReference>
<dbReference type="GO" id="GO:0043235">
    <property type="term" value="C:receptor complex"/>
    <property type="evidence" value="ECO:0007669"/>
    <property type="project" value="TreeGrafter"/>
</dbReference>
<evidence type="ECO:0000256" key="2">
    <source>
        <dbReference type="ARBA" id="ARBA00007242"/>
    </source>
</evidence>
<gene>
    <name evidence="9" type="ORF">ROHU_022399</name>
</gene>
<evidence type="ECO:0000256" key="3">
    <source>
        <dbReference type="ARBA" id="ARBA00022692"/>
    </source>
</evidence>
<evidence type="ECO:0000259" key="7">
    <source>
        <dbReference type="PROSITE" id="PS50259"/>
    </source>
</evidence>
<evidence type="ECO:0000256" key="4">
    <source>
        <dbReference type="ARBA" id="ARBA00022989"/>
    </source>
</evidence>
<evidence type="ECO:0000256" key="1">
    <source>
        <dbReference type="ARBA" id="ARBA00004141"/>
    </source>
</evidence>
<protein>
    <submittedName>
        <fullName evidence="9">G-coupled receptor family C group 5 member C-like isoform X1</fullName>
    </submittedName>
</protein>
<comment type="similarity">
    <text evidence="2">Belongs to the G-protein coupled receptor 3 family.</text>
</comment>
<dbReference type="Pfam" id="PF00003">
    <property type="entry name" value="7tm_3"/>
    <property type="match status" value="1"/>
</dbReference>
<evidence type="ECO:0000256" key="6">
    <source>
        <dbReference type="SAM" id="Phobius"/>
    </source>
</evidence>
<organism evidence="9 10">
    <name type="scientific">Labeo rohita</name>
    <name type="common">Indian major carp</name>
    <name type="synonym">Cyprinus rohita</name>
    <dbReference type="NCBI Taxonomy" id="84645"/>
    <lineage>
        <taxon>Eukaryota</taxon>
        <taxon>Metazoa</taxon>
        <taxon>Chordata</taxon>
        <taxon>Craniata</taxon>
        <taxon>Vertebrata</taxon>
        <taxon>Euteleostomi</taxon>
        <taxon>Actinopterygii</taxon>
        <taxon>Neopterygii</taxon>
        <taxon>Teleostei</taxon>
        <taxon>Ostariophysi</taxon>
        <taxon>Cypriniformes</taxon>
        <taxon>Cyprinidae</taxon>
        <taxon>Labeoninae</taxon>
        <taxon>Labeonini</taxon>
        <taxon>Labeo</taxon>
    </lineage>
</organism>
<keyword evidence="3 6" id="KW-0812">Transmembrane</keyword>
<comment type="caution">
    <text evidence="9">The sequence shown here is derived from an EMBL/GenBank/DDBJ whole genome shotgun (WGS) entry which is preliminary data.</text>
</comment>
<feature type="transmembrane region" description="Helical" evidence="6">
    <location>
        <begin position="203"/>
        <end position="226"/>
    </location>
</feature>
<dbReference type="InterPro" id="IPR000276">
    <property type="entry name" value="GPCR_Rhodpsn"/>
</dbReference>
<feature type="transmembrane region" description="Helical" evidence="6">
    <location>
        <begin position="48"/>
        <end position="70"/>
    </location>
</feature>
<feature type="transmembrane region" description="Helical" evidence="6">
    <location>
        <begin position="413"/>
        <end position="437"/>
    </location>
</feature>
<evidence type="ECO:0000313" key="10">
    <source>
        <dbReference type="Proteomes" id="UP000290572"/>
    </source>
</evidence>
<dbReference type="GO" id="GO:0005886">
    <property type="term" value="C:plasma membrane"/>
    <property type="evidence" value="ECO:0007669"/>
    <property type="project" value="TreeGrafter"/>
</dbReference>
<feature type="transmembrane region" description="Helical" evidence="6">
    <location>
        <begin position="267"/>
        <end position="287"/>
    </location>
</feature>
<dbReference type="Pfam" id="PF00001">
    <property type="entry name" value="7tm_1"/>
    <property type="match status" value="1"/>
</dbReference>
<feature type="transmembrane region" description="Helical" evidence="6">
    <location>
        <begin position="465"/>
        <end position="487"/>
    </location>
</feature>
<feature type="transmembrane region" description="Helical" evidence="6">
    <location>
        <begin position="165"/>
        <end position="183"/>
    </location>
</feature>
<evidence type="ECO:0000313" key="9">
    <source>
        <dbReference type="EMBL" id="RXN23964.1"/>
    </source>
</evidence>
<dbReference type="InterPro" id="IPR019180">
    <property type="entry name" value="Oxidoreductase-like_N"/>
</dbReference>
<feature type="transmembrane region" description="Helical" evidence="6">
    <location>
        <begin position="499"/>
        <end position="522"/>
    </location>
</feature>
<feature type="transmembrane region" description="Helical" evidence="6">
    <location>
        <begin position="82"/>
        <end position="105"/>
    </location>
</feature>
<dbReference type="PROSITE" id="PS50259">
    <property type="entry name" value="G_PROTEIN_RECEP_F3_4"/>
    <property type="match status" value="1"/>
</dbReference>
<feature type="transmembrane region" description="Helical" evidence="6">
    <location>
        <begin position="347"/>
        <end position="369"/>
    </location>
</feature>
<dbReference type="PRINTS" id="PR00237">
    <property type="entry name" value="GPCRRHODOPSN"/>
</dbReference>
<dbReference type="GO" id="GO:0004930">
    <property type="term" value="F:G protein-coupled receptor activity"/>
    <property type="evidence" value="ECO:0007669"/>
    <property type="project" value="InterPro"/>
</dbReference>
<dbReference type="AlphaFoldDB" id="A0A498MWW1"/>
<feature type="transmembrane region" description="Helical" evidence="6">
    <location>
        <begin position="132"/>
        <end position="153"/>
    </location>
</feature>
<evidence type="ECO:0000256" key="5">
    <source>
        <dbReference type="ARBA" id="ARBA00023136"/>
    </source>
</evidence>
<keyword evidence="5 6" id="KW-0472">Membrane</keyword>
<keyword evidence="9" id="KW-0675">Receptor</keyword>
<accession>A0A498MWW1</accession>
<dbReference type="GO" id="GO:0070062">
    <property type="term" value="C:extracellular exosome"/>
    <property type="evidence" value="ECO:0007669"/>
    <property type="project" value="TreeGrafter"/>
</dbReference>
<feature type="transmembrane region" description="Helical" evidence="6">
    <location>
        <begin position="381"/>
        <end position="401"/>
    </location>
</feature>
<dbReference type="GO" id="GO:0030295">
    <property type="term" value="F:protein kinase activator activity"/>
    <property type="evidence" value="ECO:0007669"/>
    <property type="project" value="TreeGrafter"/>
</dbReference>
<dbReference type="PANTHER" id="PTHR14511">
    <property type="entry name" value="G PROTEIN COUPLED RECEPTOR, CLASS C, GROUP 5"/>
    <property type="match status" value="1"/>
</dbReference>
<dbReference type="PANTHER" id="PTHR14511:SF15">
    <property type="entry name" value="G-PROTEIN COUPLED RECEPTOR FAMILY C GROUP 5 MEMBER C"/>
    <property type="match status" value="1"/>
</dbReference>
<dbReference type="STRING" id="84645.A0A498MWW1"/>
<dbReference type="InterPro" id="IPR051753">
    <property type="entry name" value="RA-inducible_GPCR3"/>
</dbReference>
<dbReference type="Pfam" id="PF09791">
    <property type="entry name" value="Oxidored-like"/>
    <property type="match status" value="1"/>
</dbReference>
<feature type="transmembrane region" description="Helical" evidence="6">
    <location>
        <begin position="534"/>
        <end position="553"/>
    </location>
</feature>
<dbReference type="SUPFAM" id="SSF81321">
    <property type="entry name" value="Family A G protein-coupled receptor-like"/>
    <property type="match status" value="1"/>
</dbReference>
<evidence type="ECO:0000259" key="8">
    <source>
        <dbReference type="PROSITE" id="PS50262"/>
    </source>
</evidence>
<sequence length="760" mass="84744">MLFVKPSDVMRRNSEAMIDWRNATTPGQQEDESSAQERSECVLAYIPVVYYSTLLCVGVPVNILTLVALYRLAVRTQKALYVYLLALTGSDILSQLFIIFVGFLLETAVFHRDVPVMLLRSVSMMEFSANHASIWATVPLTVDRYVALCHPLLHRQISYPARARRIIAVVLTLALASGVPFFWWSDMWRVSRAPNSLDTALIWTHVTIIYFLPCCIFLVLNSLIILRLRKRQQQQMCQDESGQQLAVPGKLGAGKKMDHLTSKSQHFHLLFFIALCVFPGSLAQTLVPRGCGDNVNSLYFNLCDLATAWGVVVEAFAAAGLVGSLILLIVLLASLPFVTDRKWRSSLGLHAGFLIFTFGLFALTFAFIVGKNFATCASRRFLFGVLFAGCFSCLLMQAVRLNILARRNSAPRGWVWCLGALGLWLVEVVINTEWLIITIVRYPTNDTGILTPATAVPCNIENKDFVMALIYVLNLLLAVVVASIPILAGKHKRWRKDGVFILITGLLSVGIWVAWIVMYLYGNAKHNRLTWDDPTLAIALVSNAWVFLLFHTVPAVCSLSEDDEETVVEENLYPSRGYENILKDQSSQSIYMENKAFSMDEPNAGNKPVSPYSGYNGQLRSCVYQPTELAIITKGVGNLHTCYVALFKNRPHPWTVFSLSRALHYTACELQCSSSDSSSTVSSVNQTQIVPEPVDEGPPSPPSHCCMSGCHNCVWIEHAEKLLKYYNDGGDRALAAIEENVLDDNLKAYLKMEIKLLKKS</sequence>
<feature type="domain" description="G-protein coupled receptors family 1 profile" evidence="8">
    <location>
        <begin position="61"/>
        <end position="278"/>
    </location>
</feature>
<dbReference type="EMBL" id="QBIY01012552">
    <property type="protein sequence ID" value="RXN23964.1"/>
    <property type="molecule type" value="Genomic_DNA"/>
</dbReference>
<keyword evidence="4 6" id="KW-1133">Transmembrane helix</keyword>
<comment type="subcellular location">
    <subcellularLocation>
        <location evidence="1">Membrane</location>
        <topology evidence="1">Multi-pass membrane protein</topology>
    </subcellularLocation>
</comment>
<feature type="domain" description="G-protein coupled receptors family 3 profile" evidence="7">
    <location>
        <begin position="353"/>
        <end position="520"/>
    </location>
</feature>
<reference evidence="9 10" key="1">
    <citation type="submission" date="2018-03" db="EMBL/GenBank/DDBJ databases">
        <title>Draft genome sequence of Rohu Carp (Labeo rohita).</title>
        <authorList>
            <person name="Das P."/>
            <person name="Kushwaha B."/>
            <person name="Joshi C.G."/>
            <person name="Kumar D."/>
            <person name="Nagpure N.S."/>
            <person name="Sahoo L."/>
            <person name="Das S.P."/>
            <person name="Bit A."/>
            <person name="Patnaik S."/>
            <person name="Meher P.K."/>
            <person name="Jayasankar P."/>
            <person name="Koringa P.G."/>
            <person name="Patel N.V."/>
            <person name="Hinsu A.T."/>
            <person name="Kumar R."/>
            <person name="Pandey M."/>
            <person name="Agarwal S."/>
            <person name="Srivastava S."/>
            <person name="Singh M."/>
            <person name="Iquebal M.A."/>
            <person name="Jaiswal S."/>
            <person name="Angadi U.B."/>
            <person name="Kumar N."/>
            <person name="Raza M."/>
            <person name="Shah T.M."/>
            <person name="Rai A."/>
            <person name="Jena J.K."/>
        </authorList>
    </citation>
    <scope>NUCLEOTIDE SEQUENCE [LARGE SCALE GENOMIC DNA]</scope>
    <source>
        <strain evidence="9">DASCIFA01</strain>
        <tissue evidence="9">Testis</tissue>
    </source>
</reference>
<name>A0A498MWW1_LABRO</name>
<feature type="transmembrane region" description="Helical" evidence="6">
    <location>
        <begin position="307"/>
        <end position="335"/>
    </location>
</feature>
<proteinExistence type="inferred from homology"/>
<keyword evidence="10" id="KW-1185">Reference proteome</keyword>
<dbReference type="CDD" id="cd15277">
    <property type="entry name" value="7tmC_RAIG3_GPRC5C"/>
    <property type="match status" value="1"/>
</dbReference>
<dbReference type="PROSITE" id="PS50262">
    <property type="entry name" value="G_PROTEIN_RECEP_F1_2"/>
    <property type="match status" value="1"/>
</dbReference>
<dbReference type="InterPro" id="IPR017452">
    <property type="entry name" value="GPCR_Rhodpsn_7TM"/>
</dbReference>
<dbReference type="InterPro" id="IPR017978">
    <property type="entry name" value="GPCR_3_C"/>
</dbReference>